<dbReference type="Proteomes" id="UP000250235">
    <property type="component" value="Unassembled WGS sequence"/>
</dbReference>
<proteinExistence type="predicted"/>
<organism evidence="2 3">
    <name type="scientific">Dorcoceras hygrometricum</name>
    <dbReference type="NCBI Taxonomy" id="472368"/>
    <lineage>
        <taxon>Eukaryota</taxon>
        <taxon>Viridiplantae</taxon>
        <taxon>Streptophyta</taxon>
        <taxon>Embryophyta</taxon>
        <taxon>Tracheophyta</taxon>
        <taxon>Spermatophyta</taxon>
        <taxon>Magnoliopsida</taxon>
        <taxon>eudicotyledons</taxon>
        <taxon>Gunneridae</taxon>
        <taxon>Pentapetalae</taxon>
        <taxon>asterids</taxon>
        <taxon>lamiids</taxon>
        <taxon>Lamiales</taxon>
        <taxon>Gesneriaceae</taxon>
        <taxon>Didymocarpoideae</taxon>
        <taxon>Trichosporeae</taxon>
        <taxon>Loxocarpinae</taxon>
        <taxon>Dorcoceras</taxon>
    </lineage>
</organism>
<name>A0A2Z7CU58_9LAMI</name>
<accession>A0A2Z7CU58</accession>
<evidence type="ECO:0000256" key="1">
    <source>
        <dbReference type="SAM" id="MobiDB-lite"/>
    </source>
</evidence>
<keyword evidence="3" id="KW-1185">Reference proteome</keyword>
<dbReference type="AlphaFoldDB" id="A0A2Z7CU58"/>
<protein>
    <submittedName>
        <fullName evidence="2">RNA polymerase beta'' subunit</fullName>
    </submittedName>
</protein>
<evidence type="ECO:0000313" key="2">
    <source>
        <dbReference type="EMBL" id="KZV49517.1"/>
    </source>
</evidence>
<sequence>MFPSNARHRRACLVSRLTDIAGSSRISRTHVATDVAGSSHISRVHVAADVAGSSRISRVHVAADVAGSSRISSMHIAVDVAGSSHMSRAHVTCRRCGVIPQVQRAWYLQTSRDRPASPARTIRADVSGASRTPTTTSPPDLCAPVVHRPSLVHALHARGYAYRAARVLHVCGGGFST</sequence>
<dbReference type="EMBL" id="KQ993017">
    <property type="protein sequence ID" value="KZV49517.1"/>
    <property type="molecule type" value="Genomic_DNA"/>
</dbReference>
<gene>
    <name evidence="2" type="ORF">F511_12823</name>
</gene>
<evidence type="ECO:0000313" key="3">
    <source>
        <dbReference type="Proteomes" id="UP000250235"/>
    </source>
</evidence>
<feature type="region of interest" description="Disordered" evidence="1">
    <location>
        <begin position="117"/>
        <end position="142"/>
    </location>
</feature>
<reference evidence="2 3" key="1">
    <citation type="journal article" date="2015" name="Proc. Natl. Acad. Sci. U.S.A.">
        <title>The resurrection genome of Boea hygrometrica: A blueprint for survival of dehydration.</title>
        <authorList>
            <person name="Xiao L."/>
            <person name="Yang G."/>
            <person name="Zhang L."/>
            <person name="Yang X."/>
            <person name="Zhao S."/>
            <person name="Ji Z."/>
            <person name="Zhou Q."/>
            <person name="Hu M."/>
            <person name="Wang Y."/>
            <person name="Chen M."/>
            <person name="Xu Y."/>
            <person name="Jin H."/>
            <person name="Xiao X."/>
            <person name="Hu G."/>
            <person name="Bao F."/>
            <person name="Hu Y."/>
            <person name="Wan P."/>
            <person name="Li L."/>
            <person name="Deng X."/>
            <person name="Kuang T."/>
            <person name="Xiang C."/>
            <person name="Zhu J.K."/>
            <person name="Oliver M.J."/>
            <person name="He Y."/>
        </authorList>
    </citation>
    <scope>NUCLEOTIDE SEQUENCE [LARGE SCALE GENOMIC DNA]</scope>
    <source>
        <strain evidence="3">cv. XS01</strain>
    </source>
</reference>
<feature type="compositionally biased region" description="Polar residues" evidence="1">
    <location>
        <begin position="129"/>
        <end position="138"/>
    </location>
</feature>